<keyword evidence="1" id="KW-0677">Repeat</keyword>
<dbReference type="FunFam" id="1.25.40.10:FF:000442">
    <property type="entry name" value="Pentatricopeptide repeat-containing protein At3g49710"/>
    <property type="match status" value="1"/>
</dbReference>
<evidence type="ECO:0000256" key="2">
    <source>
        <dbReference type="PROSITE-ProRule" id="PRU00708"/>
    </source>
</evidence>
<dbReference type="NCBIfam" id="TIGR00756">
    <property type="entry name" value="PPR"/>
    <property type="match status" value="6"/>
</dbReference>
<proteinExistence type="predicted"/>
<keyword evidence="4" id="KW-1185">Reference proteome</keyword>
<evidence type="ECO:0000256" key="1">
    <source>
        <dbReference type="ARBA" id="ARBA00022737"/>
    </source>
</evidence>
<accession>A0A834ZUB0</accession>
<dbReference type="PANTHER" id="PTHR47926">
    <property type="entry name" value="PENTATRICOPEPTIDE REPEAT-CONTAINING PROTEIN"/>
    <property type="match status" value="1"/>
</dbReference>
<dbReference type="InterPro" id="IPR046848">
    <property type="entry name" value="E_motif"/>
</dbReference>
<dbReference type="AlphaFoldDB" id="A0A834ZUB0"/>
<gene>
    <name evidence="3" type="ORF">HHK36_004369</name>
</gene>
<feature type="repeat" description="PPR" evidence="2">
    <location>
        <begin position="377"/>
        <end position="411"/>
    </location>
</feature>
<dbReference type="EMBL" id="JABCRI010000002">
    <property type="protein sequence ID" value="KAF8411810.1"/>
    <property type="molecule type" value="Genomic_DNA"/>
</dbReference>
<dbReference type="FunFam" id="1.25.40.10:FF:000381">
    <property type="entry name" value="Pentatricopeptide repeat-containing protein"/>
    <property type="match status" value="1"/>
</dbReference>
<dbReference type="OrthoDB" id="185373at2759"/>
<organism evidence="3 4">
    <name type="scientific">Tetracentron sinense</name>
    <name type="common">Spur-leaf</name>
    <dbReference type="NCBI Taxonomy" id="13715"/>
    <lineage>
        <taxon>Eukaryota</taxon>
        <taxon>Viridiplantae</taxon>
        <taxon>Streptophyta</taxon>
        <taxon>Embryophyta</taxon>
        <taxon>Tracheophyta</taxon>
        <taxon>Spermatophyta</taxon>
        <taxon>Magnoliopsida</taxon>
        <taxon>Trochodendrales</taxon>
        <taxon>Trochodendraceae</taxon>
        <taxon>Tetracentron</taxon>
    </lineage>
</organism>
<dbReference type="InterPro" id="IPR011990">
    <property type="entry name" value="TPR-like_helical_dom_sf"/>
</dbReference>
<name>A0A834ZUB0_TETSI</name>
<protein>
    <submittedName>
        <fullName evidence="3">Uncharacterized protein</fullName>
    </submittedName>
</protein>
<dbReference type="FunFam" id="1.25.40.10:FF:000343">
    <property type="entry name" value="Pentatricopeptide repeat-containing protein At3g58590"/>
    <property type="match status" value="1"/>
</dbReference>
<dbReference type="FunFam" id="1.25.40.10:FF:000285">
    <property type="entry name" value="Pentatricopeptide repeat-containing protein, chloroplastic"/>
    <property type="match status" value="1"/>
</dbReference>
<dbReference type="Gene3D" id="1.25.40.10">
    <property type="entry name" value="Tetratricopeptide repeat domain"/>
    <property type="match status" value="6"/>
</dbReference>
<feature type="repeat" description="PPR" evidence="2">
    <location>
        <begin position="509"/>
        <end position="543"/>
    </location>
</feature>
<dbReference type="Proteomes" id="UP000655225">
    <property type="component" value="Unassembled WGS sequence"/>
</dbReference>
<comment type="caution">
    <text evidence="3">The sequence shown here is derived from an EMBL/GenBank/DDBJ whole genome shotgun (WGS) entry which is preliminary data.</text>
</comment>
<sequence>MSLNRIVRAFRHCGRIQAFKHGKSHHSQLIKLGFCNDVFLANNLIAMYGDFTFLDDARNLFDEMGERNLVTWTTMISMYTSVGNPVEAIGLYTMMLDYESEIPNRFTYSAALKACALVGNLELGKLIHRRVSREELHCDTVLMNTLLDMYVKCGSLGDAQRVFDEILPANSNSWNTIIAGYSKEGQMEEAVNLFHRIPEPDAVSWNTIIAGFMNRESPQTLEFLYMMHKEGVQLDQFTFPCALKTCGCLNLLKMGKQIHCYVVKSGFESGCFTGSSLIDMYAKCGGVDEARKLFYQYSKCEGSIPDRLALWNSMLSGYAVNECNGAAFNLVSQIHNSGARLDSYTFSSVLKVCINLLDLRLGLQVHGLIVSSGYELDYVVGSILIDLYAKHGNIKDALGLFQRLPKKDVVAWSGLIAGCVKEGLNFLVFSLFRDMINLDLEVDQFIISSVLNACSRLAGLEGGKQVHAYCIKSGYESEDVTVTSLIDMYSKCGEIEDGLILFNRLTERDTVCWTGIIVGCGQNGRAKEAIGFFQEMLKFGLKPNGITFLGVLSACRHAGLVEEAWAIFRSMGMEHRFEPRLEHYCCMVDLLGRAGCFEEAERLIADMPYGPDQTLWGSLLGACGIHNNADLGNRIAKCLSAITTEDPSIYVTLSNVYATLGMWDDSIEMREVIKQVGTKEAGKSWIEVRS</sequence>
<feature type="repeat" description="PPR" evidence="2">
    <location>
        <begin position="170"/>
        <end position="204"/>
    </location>
</feature>
<dbReference type="GO" id="GO:0009451">
    <property type="term" value="P:RNA modification"/>
    <property type="evidence" value="ECO:0007669"/>
    <property type="project" value="InterPro"/>
</dbReference>
<dbReference type="FunFam" id="1.25.40.10:FF:000243">
    <property type="entry name" value="Pentatricopeptide repeat-containing protein chloroplastic"/>
    <property type="match status" value="1"/>
</dbReference>
<dbReference type="Pfam" id="PF01535">
    <property type="entry name" value="PPR"/>
    <property type="match status" value="7"/>
</dbReference>
<evidence type="ECO:0000313" key="4">
    <source>
        <dbReference type="Proteomes" id="UP000655225"/>
    </source>
</evidence>
<feature type="repeat" description="PPR" evidence="2">
    <location>
        <begin position="68"/>
        <end position="102"/>
    </location>
</feature>
<dbReference type="FunFam" id="1.25.40.10:FF:002091">
    <property type="entry name" value="Pentatricopeptide repeat-containing protein At4g08210"/>
    <property type="match status" value="1"/>
</dbReference>
<dbReference type="InterPro" id="IPR046960">
    <property type="entry name" value="PPR_At4g14850-like_plant"/>
</dbReference>
<reference evidence="3 4" key="1">
    <citation type="submission" date="2020-04" db="EMBL/GenBank/DDBJ databases">
        <title>Plant Genome Project.</title>
        <authorList>
            <person name="Zhang R.-G."/>
        </authorList>
    </citation>
    <scope>NUCLEOTIDE SEQUENCE [LARGE SCALE GENOMIC DNA]</scope>
    <source>
        <strain evidence="3">YNK0</strain>
        <tissue evidence="3">Leaf</tissue>
    </source>
</reference>
<dbReference type="Pfam" id="PF13041">
    <property type="entry name" value="PPR_2"/>
    <property type="match status" value="2"/>
</dbReference>
<dbReference type="GO" id="GO:0003723">
    <property type="term" value="F:RNA binding"/>
    <property type="evidence" value="ECO:0007669"/>
    <property type="project" value="InterPro"/>
</dbReference>
<dbReference type="InterPro" id="IPR002885">
    <property type="entry name" value="PPR_rpt"/>
</dbReference>
<dbReference type="OMA" id="PEHYNCM"/>
<dbReference type="PROSITE" id="PS51375">
    <property type="entry name" value="PPR"/>
    <property type="match status" value="4"/>
</dbReference>
<evidence type="ECO:0000313" key="3">
    <source>
        <dbReference type="EMBL" id="KAF8411810.1"/>
    </source>
</evidence>
<dbReference type="Pfam" id="PF20431">
    <property type="entry name" value="E_motif"/>
    <property type="match status" value="1"/>
</dbReference>